<evidence type="ECO:0000313" key="2">
    <source>
        <dbReference type="Proteomes" id="UP001596997"/>
    </source>
</evidence>
<accession>A0ABW3HZ98</accession>
<reference evidence="2" key="1">
    <citation type="journal article" date="2019" name="Int. J. Syst. Evol. Microbiol.">
        <title>The Global Catalogue of Microorganisms (GCM) 10K type strain sequencing project: providing services to taxonomists for standard genome sequencing and annotation.</title>
        <authorList>
            <consortium name="The Broad Institute Genomics Platform"/>
            <consortium name="The Broad Institute Genome Sequencing Center for Infectious Disease"/>
            <person name="Wu L."/>
            <person name="Ma J."/>
        </authorList>
    </citation>
    <scope>NUCLEOTIDE SEQUENCE [LARGE SCALE GENOMIC DNA]</scope>
    <source>
        <strain evidence="2">CCUG 62114</strain>
    </source>
</reference>
<organism evidence="1 2">
    <name type="scientific">Pseudofulvibacter geojedonensis</name>
    <dbReference type="NCBI Taxonomy" id="1123758"/>
    <lineage>
        <taxon>Bacteria</taxon>
        <taxon>Pseudomonadati</taxon>
        <taxon>Bacteroidota</taxon>
        <taxon>Flavobacteriia</taxon>
        <taxon>Flavobacteriales</taxon>
        <taxon>Flavobacteriaceae</taxon>
        <taxon>Pseudofulvibacter</taxon>
    </lineage>
</organism>
<dbReference type="PANTHER" id="PTHR36452">
    <property type="entry name" value="CHROMOSOME 12, WHOLE GENOME SHOTGUN SEQUENCE"/>
    <property type="match status" value="1"/>
</dbReference>
<dbReference type="EMBL" id="JBHTJM010000002">
    <property type="protein sequence ID" value="MFD0962682.1"/>
    <property type="molecule type" value="Genomic_DNA"/>
</dbReference>
<dbReference type="NCBIfam" id="TIGR02453">
    <property type="entry name" value="TIGR02453 family protein"/>
    <property type="match status" value="1"/>
</dbReference>
<dbReference type="InterPro" id="IPR012808">
    <property type="entry name" value="CHP02453"/>
</dbReference>
<dbReference type="InterPro" id="IPR015996">
    <property type="entry name" value="UCP028451"/>
</dbReference>
<gene>
    <name evidence="1" type="ORF">ACFQ1O_01540</name>
</gene>
<dbReference type="RefSeq" id="WP_377712602.1">
    <property type="nucleotide sequence ID" value="NZ_JBHTJM010000002.1"/>
</dbReference>
<proteinExistence type="predicted"/>
<keyword evidence="2" id="KW-1185">Reference proteome</keyword>
<comment type="caution">
    <text evidence="1">The sequence shown here is derived from an EMBL/GenBank/DDBJ whole genome shotgun (WGS) entry which is preliminary data.</text>
</comment>
<dbReference type="PIRSF" id="PIRSF028451">
    <property type="entry name" value="UCP028451"/>
    <property type="match status" value="1"/>
</dbReference>
<sequence length="244" mass="28216">MFVVFIISTLAMLKTNKPMEPINSDLLQFLNELKKNNNREWFADRKSIFDIHNREAKAFFAGVEERLKETDDIESHKLMRIYRDVRFSKDKTPYKARFAGSFKRATEHLRGGYFLNIEPGNTMVGGGFYGPNPADLLRIRKEFEMDATEINEIISDKKFKEIFPKGLEGDGVKTAPKGFSKDSEAIVLIRKKQFYAMRSFTDNEVLSKTFVDEVIDTFVTLRPFFNYMSEVLTTNLNGESIITE</sequence>
<evidence type="ECO:0000313" key="1">
    <source>
        <dbReference type="EMBL" id="MFD0962682.1"/>
    </source>
</evidence>
<dbReference type="Pfam" id="PF09365">
    <property type="entry name" value="DUF2461"/>
    <property type="match status" value="1"/>
</dbReference>
<dbReference type="PANTHER" id="PTHR36452:SF1">
    <property type="entry name" value="DUF2461 DOMAIN-CONTAINING PROTEIN"/>
    <property type="match status" value="1"/>
</dbReference>
<dbReference type="Proteomes" id="UP001596997">
    <property type="component" value="Unassembled WGS sequence"/>
</dbReference>
<name>A0ABW3HZ98_9FLAO</name>
<protein>
    <submittedName>
        <fullName evidence="1">DUF2461 domain-containing protein</fullName>
    </submittedName>
</protein>